<dbReference type="EC" id="2.7.12.2" evidence="8"/>
<dbReference type="GO" id="GO:0005524">
    <property type="term" value="F:ATP binding"/>
    <property type="evidence" value="ECO:0007669"/>
    <property type="project" value="UniProtKB-UniRule"/>
</dbReference>
<sequence length="658" mass="71169">MNPDVQARLLAFQAKRQQKMQQHLKQTDKALFSVGLTKSSSADFPSQSYPLASPNLASSSTSDVLLPPSDTGKRSSLHDFGDVNSGLLDSDDALNSGSDSDSGLIRRTSFRLPKKKGDGGGDSKAFPPSGHASPSSVSPLLNRSFGSPSSSSVVSPLASTPTGEYFDRFKNPDATSHRNISGSAVSTTATDANSIATSSSTPSTPSSQSGKPKRTLSERRGMNLNLGSLHLSDDKPQRPQLTPKTSITPGRTVPAPPFLGMDRSRQSALPRRAPVSSASLSSVTTNSTDSSSGSVSGLSFQKSPYKPQGLFAPFARYVDIKSGSLNFAGKASVHSKGIDFSNGSSFRISMDDLEVLGELGRGNYGVVSKVLHKPTGVIMAMKEVRLELDDSKFQQILMELEVLHSCNSDCIVDFYGAFFVEGAVYMCIECMQGGSLDRIYGDGIPELELRYITKQVVKGLKQLKDEHNIIHRDVKPTNMLVNDAGKVKLCDFGVSGNLVASLARTNIGCQSYMAPERIKIANPDASTYSVQSDVWSLGLSLLEIAKGCYPYPPDTYSNIFSQLSAIVDGQPPELPEGRFSEQARIFVKRCLSKNPDDRPTYSELLEDPWLKNADVLEGQKRLAEIVRKKLAEKKDNVGERKSKRTPALHRVDLKNLGE</sequence>
<dbReference type="PROSITE" id="PS00107">
    <property type="entry name" value="PROTEIN_KINASE_ATP"/>
    <property type="match status" value="1"/>
</dbReference>
<dbReference type="InterPro" id="IPR000719">
    <property type="entry name" value="Prot_kinase_dom"/>
</dbReference>
<keyword evidence="5" id="KW-0418">Kinase</keyword>
<organism evidence="13 14">
    <name type="scientific">Brettanomyces naardenensis</name>
    <name type="common">Yeast</name>
    <dbReference type="NCBI Taxonomy" id="13370"/>
    <lineage>
        <taxon>Eukaryota</taxon>
        <taxon>Fungi</taxon>
        <taxon>Dikarya</taxon>
        <taxon>Ascomycota</taxon>
        <taxon>Saccharomycotina</taxon>
        <taxon>Pichiomycetes</taxon>
        <taxon>Pichiales</taxon>
        <taxon>Pichiaceae</taxon>
        <taxon>Brettanomyces</taxon>
    </lineage>
</organism>
<accession>A0A448YM09</accession>
<comment type="similarity">
    <text evidence="7">Belongs to the protein kinase superfamily. STE Ser/Thr protein kinase family. MAP kinase kinase subfamily.</text>
</comment>
<dbReference type="GO" id="GO:0004674">
    <property type="term" value="F:protein serine/threonine kinase activity"/>
    <property type="evidence" value="ECO:0007669"/>
    <property type="project" value="UniProtKB-KW"/>
</dbReference>
<reference evidence="13 14" key="1">
    <citation type="submission" date="2018-12" db="EMBL/GenBank/DDBJ databases">
        <authorList>
            <person name="Tiukova I."/>
            <person name="Dainat J."/>
        </authorList>
    </citation>
    <scope>NUCLEOTIDE SEQUENCE [LARGE SCALE GENOMIC DNA]</scope>
</reference>
<protein>
    <recommendedName>
        <fullName evidence="8">mitogen-activated protein kinase kinase</fullName>
        <ecNumber evidence="8">2.7.12.2</ecNumber>
    </recommendedName>
</protein>
<dbReference type="STRING" id="13370.A0A448YM09"/>
<keyword evidence="3" id="KW-0808">Transferase</keyword>
<dbReference type="FunFam" id="3.30.200.20:FF:000341">
    <property type="entry name" value="MAP kinase kinase PBS2"/>
    <property type="match status" value="1"/>
</dbReference>
<dbReference type="Proteomes" id="UP000290900">
    <property type="component" value="Unassembled WGS sequence"/>
</dbReference>
<proteinExistence type="inferred from homology"/>
<dbReference type="AlphaFoldDB" id="A0A448YM09"/>
<dbReference type="PROSITE" id="PS00108">
    <property type="entry name" value="PROTEIN_KINASE_ST"/>
    <property type="match status" value="1"/>
</dbReference>
<evidence type="ECO:0000256" key="1">
    <source>
        <dbReference type="ARBA" id="ARBA00022527"/>
    </source>
</evidence>
<feature type="compositionally biased region" description="Basic and acidic residues" evidence="11">
    <location>
        <begin position="71"/>
        <end position="81"/>
    </location>
</feature>
<dbReference type="SUPFAM" id="SSF56112">
    <property type="entry name" value="Protein kinase-like (PK-like)"/>
    <property type="match status" value="1"/>
</dbReference>
<keyword evidence="2" id="KW-0597">Phosphoprotein</keyword>
<evidence type="ECO:0000313" key="13">
    <source>
        <dbReference type="EMBL" id="VEU21931.1"/>
    </source>
</evidence>
<dbReference type="PROSITE" id="PS50011">
    <property type="entry name" value="PROTEIN_KINASE_DOM"/>
    <property type="match status" value="1"/>
</dbReference>
<feature type="compositionally biased region" description="Low complexity" evidence="11">
    <location>
        <begin position="147"/>
        <end position="156"/>
    </location>
</feature>
<dbReference type="InParanoid" id="A0A448YM09"/>
<dbReference type="InterPro" id="IPR017441">
    <property type="entry name" value="Protein_kinase_ATP_BS"/>
</dbReference>
<dbReference type="Gene3D" id="1.10.510.10">
    <property type="entry name" value="Transferase(Phosphotransferase) domain 1"/>
    <property type="match status" value="1"/>
</dbReference>
<dbReference type="GO" id="GO:0005737">
    <property type="term" value="C:cytoplasm"/>
    <property type="evidence" value="ECO:0007669"/>
    <property type="project" value="UniProtKB-ARBA"/>
</dbReference>
<keyword evidence="14" id="KW-1185">Reference proteome</keyword>
<feature type="domain" description="Protein kinase" evidence="12">
    <location>
        <begin position="353"/>
        <end position="610"/>
    </location>
</feature>
<evidence type="ECO:0000256" key="9">
    <source>
        <dbReference type="ARBA" id="ARBA00049014"/>
    </source>
</evidence>
<feature type="compositionally biased region" description="Polar residues" evidence="11">
    <location>
        <begin position="132"/>
        <end position="146"/>
    </location>
</feature>
<feature type="compositionally biased region" description="Polar residues" evidence="11">
    <location>
        <begin position="239"/>
        <end position="249"/>
    </location>
</feature>
<feature type="compositionally biased region" description="Polar residues" evidence="11">
    <location>
        <begin position="39"/>
        <end position="63"/>
    </location>
</feature>
<gene>
    <name evidence="13" type="ORF">BRENAR_LOCUS2663</name>
</gene>
<dbReference type="GO" id="GO:0032991">
    <property type="term" value="C:protein-containing complex"/>
    <property type="evidence" value="ECO:0007669"/>
    <property type="project" value="UniProtKB-ARBA"/>
</dbReference>
<evidence type="ECO:0000256" key="10">
    <source>
        <dbReference type="PROSITE-ProRule" id="PRU10141"/>
    </source>
</evidence>
<evidence type="ECO:0000256" key="7">
    <source>
        <dbReference type="ARBA" id="ARBA00038035"/>
    </source>
</evidence>
<dbReference type="GO" id="GO:0071474">
    <property type="term" value="P:cellular hyperosmotic response"/>
    <property type="evidence" value="ECO:0007669"/>
    <property type="project" value="TreeGrafter"/>
</dbReference>
<keyword evidence="6 10" id="KW-0067">ATP-binding</keyword>
<evidence type="ECO:0000313" key="14">
    <source>
        <dbReference type="Proteomes" id="UP000290900"/>
    </source>
</evidence>
<dbReference type="Pfam" id="PF00069">
    <property type="entry name" value="Pkinase"/>
    <property type="match status" value="1"/>
</dbReference>
<name>A0A448YM09_BRENA</name>
<evidence type="ECO:0000259" key="12">
    <source>
        <dbReference type="PROSITE" id="PS50011"/>
    </source>
</evidence>
<feature type="compositionally biased region" description="Low complexity" evidence="11">
    <location>
        <begin position="197"/>
        <end position="209"/>
    </location>
</feature>
<evidence type="ECO:0000256" key="4">
    <source>
        <dbReference type="ARBA" id="ARBA00022741"/>
    </source>
</evidence>
<dbReference type="GO" id="GO:0038066">
    <property type="term" value="P:p38MAPK cascade"/>
    <property type="evidence" value="ECO:0007669"/>
    <property type="project" value="UniProtKB-ARBA"/>
</dbReference>
<dbReference type="FunCoup" id="A0A448YM09">
    <property type="interactions" value="217"/>
</dbReference>
<evidence type="ECO:0000256" key="2">
    <source>
        <dbReference type="ARBA" id="ARBA00022553"/>
    </source>
</evidence>
<keyword evidence="4 10" id="KW-0547">Nucleotide-binding</keyword>
<evidence type="ECO:0000256" key="5">
    <source>
        <dbReference type="ARBA" id="ARBA00022777"/>
    </source>
</evidence>
<feature type="compositionally biased region" description="Polar residues" evidence="11">
    <location>
        <begin position="173"/>
        <end position="196"/>
    </location>
</feature>
<dbReference type="GO" id="GO:0030447">
    <property type="term" value="P:filamentous growth"/>
    <property type="evidence" value="ECO:0007669"/>
    <property type="project" value="UniProtKB-ARBA"/>
</dbReference>
<evidence type="ECO:0000256" key="11">
    <source>
        <dbReference type="SAM" id="MobiDB-lite"/>
    </source>
</evidence>
<evidence type="ECO:0000256" key="6">
    <source>
        <dbReference type="ARBA" id="ARBA00022840"/>
    </source>
</evidence>
<feature type="compositionally biased region" description="Low complexity" evidence="11">
    <location>
        <begin position="276"/>
        <end position="299"/>
    </location>
</feature>
<evidence type="ECO:0000256" key="8">
    <source>
        <dbReference type="ARBA" id="ARBA00038999"/>
    </source>
</evidence>
<dbReference type="PANTHER" id="PTHR48013">
    <property type="entry name" value="DUAL SPECIFICITY MITOGEN-ACTIVATED PROTEIN KINASE KINASE 5-RELATED"/>
    <property type="match status" value="1"/>
</dbReference>
<feature type="region of interest" description="Disordered" evidence="11">
    <location>
        <begin position="39"/>
        <end position="299"/>
    </location>
</feature>
<dbReference type="OrthoDB" id="10252354at2759"/>
<dbReference type="PANTHER" id="PTHR48013:SF25">
    <property type="entry name" value="MAP KINASE KINASE PBS2"/>
    <property type="match status" value="1"/>
</dbReference>
<dbReference type="GO" id="GO:0004708">
    <property type="term" value="F:MAP kinase kinase activity"/>
    <property type="evidence" value="ECO:0007669"/>
    <property type="project" value="UniProtKB-EC"/>
</dbReference>
<dbReference type="Gene3D" id="3.30.200.20">
    <property type="entry name" value="Phosphorylase Kinase, domain 1"/>
    <property type="match status" value="1"/>
</dbReference>
<dbReference type="InterPro" id="IPR008271">
    <property type="entry name" value="Ser/Thr_kinase_AS"/>
</dbReference>
<dbReference type="InterPro" id="IPR011009">
    <property type="entry name" value="Kinase-like_dom_sf"/>
</dbReference>
<evidence type="ECO:0000256" key="3">
    <source>
        <dbReference type="ARBA" id="ARBA00022679"/>
    </source>
</evidence>
<dbReference type="SMART" id="SM00220">
    <property type="entry name" value="S_TKc"/>
    <property type="match status" value="1"/>
</dbReference>
<feature type="binding site" evidence="10">
    <location>
        <position position="382"/>
    </location>
    <ligand>
        <name>ATP</name>
        <dbReference type="ChEBI" id="CHEBI:30616"/>
    </ligand>
</feature>
<keyword evidence="1" id="KW-0723">Serine/threonine-protein kinase</keyword>
<feature type="region of interest" description="Disordered" evidence="11">
    <location>
        <begin position="634"/>
        <end position="658"/>
    </location>
</feature>
<feature type="compositionally biased region" description="Basic and acidic residues" evidence="11">
    <location>
        <begin position="649"/>
        <end position="658"/>
    </location>
</feature>
<dbReference type="EMBL" id="CAACVR010000014">
    <property type="protein sequence ID" value="VEU21931.1"/>
    <property type="molecule type" value="Genomic_DNA"/>
</dbReference>
<comment type="catalytic activity">
    <reaction evidence="9">
        <text>L-seryl-[protein] + ATP = O-phospho-L-seryl-[protein] + ADP + H(+)</text>
        <dbReference type="Rhea" id="RHEA:17989"/>
        <dbReference type="Rhea" id="RHEA-COMP:9863"/>
        <dbReference type="Rhea" id="RHEA-COMP:11604"/>
        <dbReference type="ChEBI" id="CHEBI:15378"/>
        <dbReference type="ChEBI" id="CHEBI:29999"/>
        <dbReference type="ChEBI" id="CHEBI:30616"/>
        <dbReference type="ChEBI" id="CHEBI:83421"/>
        <dbReference type="ChEBI" id="CHEBI:456216"/>
        <dbReference type="EC" id="2.7.12.2"/>
    </reaction>
</comment>